<protein>
    <submittedName>
        <fullName evidence="5">DNA polymerase-3 subunit epsilon</fullName>
    </submittedName>
</protein>
<proteinExistence type="predicted"/>
<dbReference type="NCBIfam" id="NF005927">
    <property type="entry name" value="PRK07942.1"/>
    <property type="match status" value="1"/>
</dbReference>
<evidence type="ECO:0000256" key="1">
    <source>
        <dbReference type="ARBA" id="ARBA00022722"/>
    </source>
</evidence>
<dbReference type="EMBL" id="VFNV01000001">
    <property type="protein sequence ID" value="TQK77115.1"/>
    <property type="molecule type" value="Genomic_DNA"/>
</dbReference>
<comment type="caution">
    <text evidence="5">The sequence shown here is derived from an EMBL/GenBank/DDBJ whole genome shotgun (WGS) entry which is preliminary data.</text>
</comment>
<keyword evidence="6" id="KW-1185">Reference proteome</keyword>
<accession>A0A542SR88</accession>
<dbReference type="SUPFAM" id="SSF53098">
    <property type="entry name" value="Ribonuclease H-like"/>
    <property type="match status" value="1"/>
</dbReference>
<dbReference type="PANTHER" id="PTHR30231">
    <property type="entry name" value="DNA POLYMERASE III SUBUNIT EPSILON"/>
    <property type="match status" value="1"/>
</dbReference>
<dbReference type="RefSeq" id="WP_246043598.1">
    <property type="nucleotide sequence ID" value="NZ_BAAATB010000006.1"/>
</dbReference>
<dbReference type="Pfam" id="PF00929">
    <property type="entry name" value="RNase_T"/>
    <property type="match status" value="1"/>
</dbReference>
<dbReference type="InterPro" id="IPR036397">
    <property type="entry name" value="RNaseH_sf"/>
</dbReference>
<evidence type="ECO:0000313" key="5">
    <source>
        <dbReference type="EMBL" id="TQK77115.1"/>
    </source>
</evidence>
<dbReference type="Gene3D" id="3.30.420.10">
    <property type="entry name" value="Ribonuclease H-like superfamily/Ribonuclease H"/>
    <property type="match status" value="1"/>
</dbReference>
<reference evidence="5 6" key="1">
    <citation type="submission" date="2019-06" db="EMBL/GenBank/DDBJ databases">
        <title>Sequencing the genomes of 1000 actinobacteria strains.</title>
        <authorList>
            <person name="Klenk H.-P."/>
        </authorList>
    </citation>
    <scope>NUCLEOTIDE SEQUENCE [LARGE SCALE GENOMIC DNA]</scope>
    <source>
        <strain evidence="5 6">DSM 10596</strain>
    </source>
</reference>
<evidence type="ECO:0000259" key="4">
    <source>
        <dbReference type="SMART" id="SM00479"/>
    </source>
</evidence>
<dbReference type="PANTHER" id="PTHR30231:SF4">
    <property type="entry name" value="PROTEIN NEN2"/>
    <property type="match status" value="1"/>
</dbReference>
<dbReference type="InterPro" id="IPR012337">
    <property type="entry name" value="RNaseH-like_sf"/>
</dbReference>
<dbReference type="GO" id="GO:0005829">
    <property type="term" value="C:cytosol"/>
    <property type="evidence" value="ECO:0007669"/>
    <property type="project" value="TreeGrafter"/>
</dbReference>
<keyword evidence="3" id="KW-0269">Exonuclease</keyword>
<evidence type="ECO:0000256" key="2">
    <source>
        <dbReference type="ARBA" id="ARBA00022801"/>
    </source>
</evidence>
<keyword evidence="2" id="KW-0378">Hydrolase</keyword>
<dbReference type="SMART" id="SM00479">
    <property type="entry name" value="EXOIII"/>
    <property type="match status" value="1"/>
</dbReference>
<sequence length="234" mass="25117">MNAWIEAPVAAFDTETTGVDVVADRIVTASIVTAVPGTVPISTQEWLIDPGVPIPAGAAAIHGVTTEYAQANGMDAAQGIDAVAGTLAGGIAAGVPIVVFNAAYDLPLLAAEIDRYNLPSIQERTGGISPLVIDPLVLDRAVDRYRRGKRTLETLCEVYDVDVPDALHNSTTDSAMTLLVLAAMFKRHRAALDMPLQQLQDFQRTAHAAWAKNFNQWRERQGYSGQGPSEEWLP</sequence>
<dbReference type="GO" id="GO:0008408">
    <property type="term" value="F:3'-5' exonuclease activity"/>
    <property type="evidence" value="ECO:0007669"/>
    <property type="project" value="TreeGrafter"/>
</dbReference>
<gene>
    <name evidence="5" type="ORF">FB389_1830</name>
</gene>
<dbReference type="Proteomes" id="UP000316181">
    <property type="component" value="Unassembled WGS sequence"/>
</dbReference>
<organism evidence="5 6">
    <name type="scientific">Rarobacter incanus</name>
    <dbReference type="NCBI Taxonomy" id="153494"/>
    <lineage>
        <taxon>Bacteria</taxon>
        <taxon>Bacillati</taxon>
        <taxon>Actinomycetota</taxon>
        <taxon>Actinomycetes</taxon>
        <taxon>Micrococcales</taxon>
        <taxon>Rarobacteraceae</taxon>
        <taxon>Rarobacter</taxon>
    </lineage>
</organism>
<evidence type="ECO:0000256" key="3">
    <source>
        <dbReference type="ARBA" id="ARBA00022839"/>
    </source>
</evidence>
<dbReference type="GO" id="GO:0003676">
    <property type="term" value="F:nucleic acid binding"/>
    <property type="evidence" value="ECO:0007669"/>
    <property type="project" value="InterPro"/>
</dbReference>
<dbReference type="CDD" id="cd06127">
    <property type="entry name" value="DEDDh"/>
    <property type="match status" value="1"/>
</dbReference>
<dbReference type="AlphaFoldDB" id="A0A542SR88"/>
<name>A0A542SR88_9MICO</name>
<dbReference type="InterPro" id="IPR013520">
    <property type="entry name" value="Ribonucl_H"/>
</dbReference>
<feature type="domain" description="Exonuclease" evidence="4">
    <location>
        <begin position="8"/>
        <end position="190"/>
    </location>
</feature>
<evidence type="ECO:0000313" key="6">
    <source>
        <dbReference type="Proteomes" id="UP000316181"/>
    </source>
</evidence>
<keyword evidence="1" id="KW-0540">Nuclease</keyword>